<feature type="region of interest" description="Disordered" evidence="1">
    <location>
        <begin position="40"/>
        <end position="70"/>
    </location>
</feature>
<dbReference type="RefSeq" id="WP_159546832.1">
    <property type="nucleotide sequence ID" value="NZ_CP047156.1"/>
</dbReference>
<gene>
    <name evidence="2" type="ORF">EK0264_16330</name>
</gene>
<protein>
    <submittedName>
        <fullName evidence="2">Putative selenoprotein</fullName>
    </submittedName>
</protein>
<name>A0A7L4YT40_9ACTN</name>
<proteinExistence type="predicted"/>
<evidence type="ECO:0000313" key="2">
    <source>
        <dbReference type="EMBL" id="QHC01697.1"/>
    </source>
</evidence>
<dbReference type="InterPro" id="IPR007423">
    <property type="entry name" value="Sel_put"/>
</dbReference>
<accession>A0A7L4YT40</accession>
<feature type="compositionally biased region" description="Basic and acidic residues" evidence="1">
    <location>
        <begin position="40"/>
        <end position="62"/>
    </location>
</feature>
<reference evidence="2 3" key="1">
    <citation type="journal article" date="2018" name="Int. J. Syst. Evol. Microbiol.">
        <title>Epidermidibacterium keratini gen. nov., sp. nov., a member of the family Sporichthyaceae, isolated from keratin epidermis.</title>
        <authorList>
            <person name="Lee D.G."/>
            <person name="Trujillo M.E."/>
            <person name="Kang S."/>
            <person name="Nam J.J."/>
            <person name="Kim Y.J."/>
        </authorList>
    </citation>
    <scope>NUCLEOTIDE SEQUENCE [LARGE SCALE GENOMIC DNA]</scope>
    <source>
        <strain evidence="2 3">EPI-7</strain>
    </source>
</reference>
<dbReference type="KEGG" id="eke:EK0264_16330"/>
<keyword evidence="3" id="KW-1185">Reference proteome</keyword>
<dbReference type="Proteomes" id="UP000463857">
    <property type="component" value="Chromosome"/>
</dbReference>
<dbReference type="Pfam" id="PF04328">
    <property type="entry name" value="Sel_put"/>
    <property type="match status" value="1"/>
</dbReference>
<dbReference type="AlphaFoldDB" id="A0A7L4YT40"/>
<organism evidence="2 3">
    <name type="scientific">Epidermidibacterium keratini</name>
    <dbReference type="NCBI Taxonomy" id="1891644"/>
    <lineage>
        <taxon>Bacteria</taxon>
        <taxon>Bacillati</taxon>
        <taxon>Actinomycetota</taxon>
        <taxon>Actinomycetes</taxon>
        <taxon>Sporichthyales</taxon>
        <taxon>Sporichthyaceae</taxon>
        <taxon>Epidermidibacterium</taxon>
    </lineage>
</organism>
<dbReference type="OrthoDB" id="3541280at2"/>
<dbReference type="InParanoid" id="A0A7L4YT40"/>
<evidence type="ECO:0000313" key="3">
    <source>
        <dbReference type="Proteomes" id="UP000463857"/>
    </source>
</evidence>
<evidence type="ECO:0000256" key="1">
    <source>
        <dbReference type="SAM" id="MobiDB-lite"/>
    </source>
</evidence>
<dbReference type="EMBL" id="CP047156">
    <property type="protein sequence ID" value="QHC01697.1"/>
    <property type="molecule type" value="Genomic_DNA"/>
</dbReference>
<sequence>MSTTPAPATPITTLVRGAVRYLRSIMGADAYERYCEHLARRHPDQSPPSERDFWREHQDWQDRNPQGRCC</sequence>